<comment type="caution">
    <text evidence="5">The sequence shown here is derived from an EMBL/GenBank/DDBJ whole genome shotgun (WGS) entry which is preliminary data.</text>
</comment>
<feature type="domain" description="Mur ligase central" evidence="4">
    <location>
        <begin position="102"/>
        <end position="283"/>
    </location>
</feature>
<dbReference type="Gene3D" id="3.40.1190.10">
    <property type="entry name" value="Mur-like, catalytic domain"/>
    <property type="match status" value="1"/>
</dbReference>
<dbReference type="PANTHER" id="PTHR43024">
    <property type="entry name" value="UDP-N-ACETYLMURAMOYL-TRIPEPTIDE--D-ALANYL-D-ALANINE LIGASE"/>
    <property type="match status" value="1"/>
</dbReference>
<dbReference type="PANTHER" id="PTHR43024:SF1">
    <property type="entry name" value="UDP-N-ACETYLMURAMOYL-TRIPEPTIDE--D-ALANYL-D-ALANINE LIGASE"/>
    <property type="match status" value="1"/>
</dbReference>
<protein>
    <submittedName>
        <fullName evidence="5">UDP-N-acetylmuramoyl-tripeptide-D-alanyl-D-alanine ligase</fullName>
    </submittedName>
</protein>
<keyword evidence="2" id="KW-0547">Nucleotide-binding</keyword>
<dbReference type="GO" id="GO:0016881">
    <property type="term" value="F:acid-amino acid ligase activity"/>
    <property type="evidence" value="ECO:0007669"/>
    <property type="project" value="InterPro"/>
</dbReference>
<dbReference type="Pfam" id="PF08245">
    <property type="entry name" value="Mur_ligase_M"/>
    <property type="match status" value="1"/>
</dbReference>
<dbReference type="SUPFAM" id="SSF53623">
    <property type="entry name" value="MurD-like peptide ligases, catalytic domain"/>
    <property type="match status" value="1"/>
</dbReference>
<evidence type="ECO:0000259" key="4">
    <source>
        <dbReference type="Pfam" id="PF08245"/>
    </source>
</evidence>
<gene>
    <name evidence="5" type="ORF">UY16_C0067G0003</name>
</gene>
<evidence type="ECO:0000256" key="2">
    <source>
        <dbReference type="ARBA" id="ARBA00022741"/>
    </source>
</evidence>
<organism evidence="5 6">
    <name type="scientific">Candidatus Gottesmanbacteria bacterium GW2011_GWA2_47_9</name>
    <dbReference type="NCBI Taxonomy" id="1618445"/>
    <lineage>
        <taxon>Bacteria</taxon>
        <taxon>Candidatus Gottesmaniibacteriota</taxon>
    </lineage>
</organism>
<dbReference type="GO" id="GO:0005524">
    <property type="term" value="F:ATP binding"/>
    <property type="evidence" value="ECO:0007669"/>
    <property type="project" value="UniProtKB-KW"/>
</dbReference>
<dbReference type="SUPFAM" id="SSF53244">
    <property type="entry name" value="MurD-like peptide ligases, peptide-binding domain"/>
    <property type="match status" value="1"/>
</dbReference>
<dbReference type="InterPro" id="IPR036565">
    <property type="entry name" value="Mur-like_cat_sf"/>
</dbReference>
<reference evidence="5 6" key="1">
    <citation type="journal article" date="2015" name="Nature">
        <title>rRNA introns, odd ribosomes, and small enigmatic genomes across a large radiation of phyla.</title>
        <authorList>
            <person name="Brown C.T."/>
            <person name="Hug L.A."/>
            <person name="Thomas B.C."/>
            <person name="Sharon I."/>
            <person name="Castelle C.J."/>
            <person name="Singh A."/>
            <person name="Wilkins M.J."/>
            <person name="Williams K.H."/>
            <person name="Banfield J.F."/>
        </authorList>
    </citation>
    <scope>NUCLEOTIDE SEQUENCE [LARGE SCALE GENOMIC DNA]</scope>
</reference>
<dbReference type="AlphaFoldDB" id="A0A0G1W654"/>
<dbReference type="Proteomes" id="UP000034739">
    <property type="component" value="Unassembled WGS sequence"/>
</dbReference>
<dbReference type="Gene3D" id="3.90.190.20">
    <property type="entry name" value="Mur ligase, C-terminal domain"/>
    <property type="match status" value="1"/>
</dbReference>
<dbReference type="InterPro" id="IPR013221">
    <property type="entry name" value="Mur_ligase_cen"/>
</dbReference>
<keyword evidence="1 5" id="KW-0436">Ligase</keyword>
<evidence type="ECO:0000256" key="3">
    <source>
        <dbReference type="ARBA" id="ARBA00022840"/>
    </source>
</evidence>
<evidence type="ECO:0000313" key="5">
    <source>
        <dbReference type="EMBL" id="KKU85873.1"/>
    </source>
</evidence>
<dbReference type="InterPro" id="IPR036615">
    <property type="entry name" value="Mur_ligase_C_dom_sf"/>
</dbReference>
<sequence length="439" mass="48904">MTLHTHLAILQQAEYDWKRYWAWCKKHTGDHAEVQPRKKTAKYWLMFLLSAPLSVFLAPQTTLRIALTLVLIPETIIRGIISVLAQLKLQAFQHRGLVIIAIAGSYAKTSTKHLLAQTLSPYLSVLATPDSVTTSLGIALTILKNLKNTHRIFIVELGAYQKGDVAQLVRFVHPNYGILTPIGAEHLERFGSFENVVEAETELITTLPIPVLSHDQNITIIPEKLKTPRVSFYGFFPNSAFDISHVRVTRSGTSCTLAVNNANYDIFVPLFGKHNIVNILPSFWIAEKLGLQPWDIINTFASLQPVLHRLQPISTESGMLILDNGYNSYPDSVKESFAVLKEIPGKIKIVVTPGFVEMGEKQAMYNEMLGGQLAEVATIICVTGASNLSAIQKGLEKKKFPKRSFFTAKNENDAVRVLSTFFKADTVLLFEGGTPEIYQ</sequence>
<keyword evidence="3" id="KW-0067">ATP-binding</keyword>
<dbReference type="EMBL" id="LCOY01000067">
    <property type="protein sequence ID" value="KKU85873.1"/>
    <property type="molecule type" value="Genomic_DNA"/>
</dbReference>
<evidence type="ECO:0000313" key="6">
    <source>
        <dbReference type="Proteomes" id="UP000034739"/>
    </source>
</evidence>
<proteinExistence type="predicted"/>
<evidence type="ECO:0000256" key="1">
    <source>
        <dbReference type="ARBA" id="ARBA00022598"/>
    </source>
</evidence>
<dbReference type="InterPro" id="IPR051046">
    <property type="entry name" value="MurCDEF_CellWall_CoF430Synth"/>
</dbReference>
<name>A0A0G1W654_9BACT</name>
<accession>A0A0G1W654</accession>